<dbReference type="Proteomes" id="UP000070188">
    <property type="component" value="Unassembled WGS sequence"/>
</dbReference>
<dbReference type="AlphaFoldDB" id="A0A132MVP8"/>
<sequence length="112" mass="11686">MPRRSPQRQPAGSGPRGTSRTRWHCPGGPAPSQATASAPCRTSTTIGSGQTHAARQAAGSGARPTRLVLIWPGPLAGRTSDWHPPPGLLVSLNPAGGIHPARPRPYHVRVAE</sequence>
<feature type="region of interest" description="Disordered" evidence="1">
    <location>
        <begin position="1"/>
        <end position="62"/>
    </location>
</feature>
<feature type="compositionally biased region" description="Basic residues" evidence="1">
    <location>
        <begin position="101"/>
        <end position="112"/>
    </location>
</feature>
<reference evidence="3" key="1">
    <citation type="submission" date="2015-04" db="EMBL/GenBank/DDBJ databases">
        <title>Physiological reanalysis, assessment of diazotrophy, and genome sequences of multiple isolates of Streptomyces thermoautotrophicus.</title>
        <authorList>
            <person name="MacKellar D.C."/>
            <person name="Lieber L."/>
            <person name="Norman J."/>
            <person name="Bolger A."/>
            <person name="Tobin C."/>
            <person name="Murray J.W."/>
            <person name="Chang R."/>
            <person name="Ford T."/>
            <person name="Nguyen P.Q."/>
            <person name="Woodward J."/>
            <person name="Permingeat H."/>
            <person name="Joshi N.S."/>
            <person name="Silver P.A."/>
            <person name="Usadel B."/>
            <person name="Rutherford A.W."/>
            <person name="Friesen M."/>
            <person name="Prell J."/>
        </authorList>
    </citation>
    <scope>NUCLEOTIDE SEQUENCE [LARGE SCALE GENOMIC DNA]</scope>
    <source>
        <strain evidence="3">H1</strain>
    </source>
</reference>
<protein>
    <submittedName>
        <fullName evidence="2">Uncharacterized protein</fullName>
    </submittedName>
</protein>
<evidence type="ECO:0000256" key="1">
    <source>
        <dbReference type="SAM" id="MobiDB-lite"/>
    </source>
</evidence>
<keyword evidence="3" id="KW-1185">Reference proteome</keyword>
<organism evidence="2 3">
    <name type="scientific">Carbonactinospora thermoautotrophica</name>
    <dbReference type="NCBI Taxonomy" id="1469144"/>
    <lineage>
        <taxon>Bacteria</taxon>
        <taxon>Bacillati</taxon>
        <taxon>Actinomycetota</taxon>
        <taxon>Actinomycetes</taxon>
        <taxon>Kitasatosporales</taxon>
        <taxon>Carbonactinosporaceae</taxon>
        <taxon>Carbonactinospora</taxon>
    </lineage>
</organism>
<dbReference type="EMBL" id="LAXD01000001">
    <property type="protein sequence ID" value="KWX01452.1"/>
    <property type="molecule type" value="Genomic_DNA"/>
</dbReference>
<accession>A0A132MVP8</accession>
<feature type="compositionally biased region" description="Polar residues" evidence="1">
    <location>
        <begin position="32"/>
        <end position="53"/>
    </location>
</feature>
<feature type="region of interest" description="Disordered" evidence="1">
    <location>
        <begin position="92"/>
        <end position="112"/>
    </location>
</feature>
<evidence type="ECO:0000313" key="2">
    <source>
        <dbReference type="EMBL" id="KWX01452.1"/>
    </source>
</evidence>
<comment type="caution">
    <text evidence="2">The sequence shown here is derived from an EMBL/GenBank/DDBJ whole genome shotgun (WGS) entry which is preliminary data.</text>
</comment>
<proteinExistence type="predicted"/>
<gene>
    <name evidence="2" type="ORF">LI90_2483</name>
</gene>
<name>A0A132MVP8_9ACTN</name>
<evidence type="ECO:0000313" key="3">
    <source>
        <dbReference type="Proteomes" id="UP000070188"/>
    </source>
</evidence>